<comment type="caution">
    <text evidence="2">The sequence shown here is derived from an EMBL/GenBank/DDBJ whole genome shotgun (WGS) entry which is preliminary data.</text>
</comment>
<dbReference type="Proteomes" id="UP000273675">
    <property type="component" value="Unassembled WGS sequence"/>
</dbReference>
<evidence type="ECO:0000313" key="3">
    <source>
        <dbReference type="Proteomes" id="UP000273675"/>
    </source>
</evidence>
<organism evidence="2 3">
    <name type="scientific">Maricaulis maris</name>
    <dbReference type="NCBI Taxonomy" id="74318"/>
    <lineage>
        <taxon>Bacteria</taxon>
        <taxon>Pseudomonadati</taxon>
        <taxon>Pseudomonadota</taxon>
        <taxon>Alphaproteobacteria</taxon>
        <taxon>Maricaulales</taxon>
        <taxon>Maricaulaceae</taxon>
        <taxon>Maricaulis</taxon>
    </lineage>
</organism>
<protein>
    <submittedName>
        <fullName evidence="2">Uncharacterized protein</fullName>
    </submittedName>
</protein>
<name>A0A495D1B7_9PROT</name>
<gene>
    <name evidence="2" type="ORF">C7435_2966</name>
</gene>
<evidence type="ECO:0000313" key="2">
    <source>
        <dbReference type="EMBL" id="RKQ95277.1"/>
    </source>
</evidence>
<dbReference type="RefSeq" id="WP_075190994.1">
    <property type="nucleotide sequence ID" value="NZ_RBIM01000007.1"/>
</dbReference>
<dbReference type="EMBL" id="RBIM01000007">
    <property type="protein sequence ID" value="RKQ95277.1"/>
    <property type="molecule type" value="Genomic_DNA"/>
</dbReference>
<dbReference type="AlphaFoldDB" id="A0A495D1B7"/>
<accession>A0A495D1B7</accession>
<proteinExistence type="predicted"/>
<sequence>MAKAVFHKHQRVYVAPVGTWALIEQVKPHWVKDVEEPIRIAYDCGLGRDFTADELAAEQADHVEAGHWRVLRARNKWQSMEECAGHPFPGTFPVVVTEAMDWGGWRVPAAEYDRDPHRIEAQARLLANSPRLLEIAEHLAALAGEDGELPPALAELSHRAESILKDVNTKPAKRGGAARPQAA</sequence>
<evidence type="ECO:0000256" key="1">
    <source>
        <dbReference type="SAM" id="MobiDB-lite"/>
    </source>
</evidence>
<feature type="region of interest" description="Disordered" evidence="1">
    <location>
        <begin position="164"/>
        <end position="183"/>
    </location>
</feature>
<reference evidence="2 3" key="1">
    <citation type="submission" date="2018-10" db="EMBL/GenBank/DDBJ databases">
        <title>Genomic Encyclopedia of Type Strains, Phase IV (KMG-IV): sequencing the most valuable type-strain genomes for metagenomic binning, comparative biology and taxonomic classification.</title>
        <authorList>
            <person name="Goeker M."/>
        </authorList>
    </citation>
    <scope>NUCLEOTIDE SEQUENCE [LARGE SCALE GENOMIC DNA]</scope>
    <source>
        <strain evidence="2 3">DSM 4734</strain>
    </source>
</reference>
<dbReference type="OrthoDB" id="7185378at2"/>